<dbReference type="SUPFAM" id="SSF53706">
    <property type="entry name" value="Formate dehydrogenase/DMSO reductase, domains 1-3"/>
    <property type="match status" value="1"/>
</dbReference>
<dbReference type="Pfam" id="PF00384">
    <property type="entry name" value="Molybdopterin"/>
    <property type="match status" value="1"/>
</dbReference>
<name>A0A7C5L2H4_AQUAO</name>
<comment type="cofactor">
    <cofactor evidence="2">
        <name>[4Fe-4S] cluster</name>
        <dbReference type="ChEBI" id="CHEBI:49883"/>
    </cofactor>
</comment>
<evidence type="ECO:0000259" key="10">
    <source>
        <dbReference type="Pfam" id="PF01568"/>
    </source>
</evidence>
<dbReference type="GO" id="GO:0051536">
    <property type="term" value="F:iron-sulfur cluster binding"/>
    <property type="evidence" value="ECO:0007669"/>
    <property type="project" value="UniProtKB-KW"/>
</dbReference>
<dbReference type="GO" id="GO:0016491">
    <property type="term" value="F:oxidoreductase activity"/>
    <property type="evidence" value="ECO:0007669"/>
    <property type="project" value="UniProtKB-KW"/>
</dbReference>
<dbReference type="Proteomes" id="UP000885792">
    <property type="component" value="Unassembled WGS sequence"/>
</dbReference>
<accession>A0A7C5L2H4</accession>
<keyword evidence="8" id="KW-0534">Nitrate assimilation</keyword>
<dbReference type="CDD" id="cd02791">
    <property type="entry name" value="MopB_CT_Nitrate-R-NapA-like"/>
    <property type="match status" value="1"/>
</dbReference>
<sequence length="669" mass="75004">MERSFTCPYCGVGCSLRIDEGGRVRGDSSGNGDLCKKPLFLPDALRKGRVGRPLYRDRIDEPFREIDWDTAYTILKEKLTKLSPEEVYFYLSGQMTTEALYTANKFAKGVLKTPNVDANSRLCISSAVAAYRIAFGSDGPPCCGEDIEDGEVFLIAGANPAVSFPVLFRKILKRRRQSDRVLIVTLDPLETETARRSDVYIPIRAGTDTVFFNAVLHLLYRKGWLDASFISNFTEGFEEALECAMRFPPSEAVRICGVREEDVKFVAELFAHGGKLISLWCLGLNQSLNGTMKNLSLINLHLATGRLGERGCPLALTGQSNSMGGREVGYSPEGLPGYRNLEREEDRRFMEEFWGLKGIPSKKGPTVIEAMDLILDGKIKLLWVVCTNPAVSMPHLSKVRKALEGVFLVVQDSYWNDTVKLANLILPAAQVLERDGTTTSLDRTVSRSCGMLEPYGEAKPDWLIFTELAQRLGAGDAFPYRSSEEVFEEFRLTTEGRPCDLSGREGKSFPFRWGGRWLYPELRFRTPSGRARFAPAEFHEPQEKEPFLLLTGRLKDQWHTMTRTGKSPALLRSALPPFVLMNPQDAEALGIEEGNTVRIYSERGSIERVVRFGRILRGHLFTPFGYPDEFCEPVNFLTGDRCDPVSGEPYLKFTAVAVEKKKKEEEGRG</sequence>
<evidence type="ECO:0000256" key="6">
    <source>
        <dbReference type="ARBA" id="ARBA00023004"/>
    </source>
</evidence>
<evidence type="ECO:0000256" key="1">
    <source>
        <dbReference type="ARBA" id="ARBA00001942"/>
    </source>
</evidence>
<dbReference type="InterPro" id="IPR006657">
    <property type="entry name" value="MoPterin_dinucl-bd_dom"/>
</dbReference>
<dbReference type="GO" id="GO:0046872">
    <property type="term" value="F:metal ion binding"/>
    <property type="evidence" value="ECO:0007669"/>
    <property type="project" value="UniProtKB-KW"/>
</dbReference>
<dbReference type="AlphaFoldDB" id="A0A7C5L2H4"/>
<gene>
    <name evidence="11" type="ORF">ENJ61_03765</name>
</gene>
<dbReference type="Gene3D" id="3.40.228.10">
    <property type="entry name" value="Dimethylsulfoxide Reductase, domain 2"/>
    <property type="match status" value="1"/>
</dbReference>
<evidence type="ECO:0000256" key="7">
    <source>
        <dbReference type="ARBA" id="ARBA00023014"/>
    </source>
</evidence>
<dbReference type="InterPro" id="IPR006656">
    <property type="entry name" value="Mopterin_OxRdtase"/>
</dbReference>
<dbReference type="InterPro" id="IPR041957">
    <property type="entry name" value="CT_Nitrate-R-NapA-like"/>
</dbReference>
<keyword evidence="6" id="KW-0408">Iron</keyword>
<organism evidence="11">
    <name type="scientific">Aquifex aeolicus</name>
    <dbReference type="NCBI Taxonomy" id="63363"/>
    <lineage>
        <taxon>Bacteria</taxon>
        <taxon>Pseudomonadati</taxon>
        <taxon>Aquificota</taxon>
        <taxon>Aquificia</taxon>
        <taxon>Aquificales</taxon>
        <taxon>Aquificaceae</taxon>
        <taxon>Aquifex</taxon>
    </lineage>
</organism>
<dbReference type="Pfam" id="PF01568">
    <property type="entry name" value="Molydop_binding"/>
    <property type="match status" value="1"/>
</dbReference>
<comment type="caution">
    <text evidence="11">The sequence shown here is derived from an EMBL/GenBank/DDBJ whole genome shotgun (WGS) entry which is preliminary data.</text>
</comment>
<keyword evidence="4" id="KW-0479">Metal-binding</keyword>
<comment type="similarity">
    <text evidence="3">Belongs to the prokaryotic molybdopterin-containing oxidoreductase family. NasA/NapA/NarB subfamily.</text>
</comment>
<dbReference type="SUPFAM" id="SSF50692">
    <property type="entry name" value="ADC-like"/>
    <property type="match status" value="1"/>
</dbReference>
<feature type="domain" description="Molybdopterin oxidoreductase" evidence="9">
    <location>
        <begin position="49"/>
        <end position="470"/>
    </location>
</feature>
<dbReference type="Gene3D" id="2.40.40.20">
    <property type="match status" value="1"/>
</dbReference>
<dbReference type="PANTHER" id="PTHR43105">
    <property type="entry name" value="RESPIRATORY NITRATE REDUCTASE"/>
    <property type="match status" value="1"/>
</dbReference>
<dbReference type="GO" id="GO:0042128">
    <property type="term" value="P:nitrate assimilation"/>
    <property type="evidence" value="ECO:0007669"/>
    <property type="project" value="UniProtKB-KW"/>
</dbReference>
<evidence type="ECO:0000256" key="2">
    <source>
        <dbReference type="ARBA" id="ARBA00001966"/>
    </source>
</evidence>
<dbReference type="PANTHER" id="PTHR43105:SF9">
    <property type="entry name" value="NADPH-FE(3+) OXIDOREDUCTASE SUBUNIT ALPHA"/>
    <property type="match status" value="1"/>
</dbReference>
<protein>
    <submittedName>
        <fullName evidence="11">Nitrate reductase</fullName>
    </submittedName>
</protein>
<dbReference type="InterPro" id="IPR050123">
    <property type="entry name" value="Prok_molybdopt-oxidoreductase"/>
</dbReference>
<dbReference type="InterPro" id="IPR009010">
    <property type="entry name" value="Asp_de-COase-like_dom_sf"/>
</dbReference>
<keyword evidence="7" id="KW-0411">Iron-sulfur</keyword>
<dbReference type="GO" id="GO:0043546">
    <property type="term" value="F:molybdopterin cofactor binding"/>
    <property type="evidence" value="ECO:0007669"/>
    <property type="project" value="InterPro"/>
</dbReference>
<evidence type="ECO:0000256" key="4">
    <source>
        <dbReference type="ARBA" id="ARBA00022723"/>
    </source>
</evidence>
<dbReference type="EMBL" id="DRNB01000141">
    <property type="protein sequence ID" value="HHJ64004.1"/>
    <property type="molecule type" value="Genomic_DNA"/>
</dbReference>
<proteinExistence type="inferred from homology"/>
<evidence type="ECO:0000256" key="3">
    <source>
        <dbReference type="ARBA" id="ARBA00008747"/>
    </source>
</evidence>
<evidence type="ECO:0000256" key="5">
    <source>
        <dbReference type="ARBA" id="ARBA00023002"/>
    </source>
</evidence>
<evidence type="ECO:0000256" key="8">
    <source>
        <dbReference type="ARBA" id="ARBA00023063"/>
    </source>
</evidence>
<evidence type="ECO:0000313" key="11">
    <source>
        <dbReference type="EMBL" id="HHJ64004.1"/>
    </source>
</evidence>
<dbReference type="Gene3D" id="3.40.50.740">
    <property type="match status" value="1"/>
</dbReference>
<dbReference type="GO" id="GO:0045333">
    <property type="term" value="P:cellular respiration"/>
    <property type="evidence" value="ECO:0007669"/>
    <property type="project" value="UniProtKB-ARBA"/>
</dbReference>
<dbReference type="GO" id="GO:0016020">
    <property type="term" value="C:membrane"/>
    <property type="evidence" value="ECO:0007669"/>
    <property type="project" value="TreeGrafter"/>
</dbReference>
<keyword evidence="5" id="KW-0560">Oxidoreductase</keyword>
<feature type="domain" description="Molybdopterin dinucleotide-binding" evidence="10">
    <location>
        <begin position="547"/>
        <end position="654"/>
    </location>
</feature>
<reference evidence="11" key="1">
    <citation type="journal article" date="2020" name="mSystems">
        <title>Genome- and Community-Level Interaction Insights into Carbon Utilization and Element Cycling Functions of Hydrothermarchaeota in Hydrothermal Sediment.</title>
        <authorList>
            <person name="Zhou Z."/>
            <person name="Liu Y."/>
            <person name="Xu W."/>
            <person name="Pan J."/>
            <person name="Luo Z.H."/>
            <person name="Li M."/>
        </authorList>
    </citation>
    <scope>NUCLEOTIDE SEQUENCE [LARGE SCALE GENOMIC DNA]</scope>
    <source>
        <strain evidence="11">HyVt-501</strain>
    </source>
</reference>
<comment type="cofactor">
    <cofactor evidence="1">
        <name>Mo-bis(molybdopterin guanine dinucleotide)</name>
        <dbReference type="ChEBI" id="CHEBI:60539"/>
    </cofactor>
</comment>
<evidence type="ECO:0000259" key="9">
    <source>
        <dbReference type="Pfam" id="PF00384"/>
    </source>
</evidence>